<keyword evidence="7" id="KW-0496">Mitochondrion</keyword>
<dbReference type="InterPro" id="IPR020581">
    <property type="entry name" value="GDC_P"/>
</dbReference>
<dbReference type="FunFam" id="3.90.1150.10:FF:000097">
    <property type="entry name" value="Glycine cleavage system P protein"/>
    <property type="match status" value="1"/>
</dbReference>
<evidence type="ECO:0000256" key="3">
    <source>
        <dbReference type="ARBA" id="ARBA00022898"/>
    </source>
</evidence>
<evidence type="ECO:0000256" key="1">
    <source>
        <dbReference type="ARBA" id="ARBA00001933"/>
    </source>
</evidence>
<dbReference type="InterPro" id="IPR049316">
    <property type="entry name" value="GDC-P_C"/>
</dbReference>
<proteinExistence type="inferred from homology"/>
<dbReference type="GO" id="GO:0004375">
    <property type="term" value="F:glycine dehydrogenase (decarboxylating) activity"/>
    <property type="evidence" value="ECO:0007669"/>
    <property type="project" value="UniProtKB-UniRule"/>
</dbReference>
<gene>
    <name evidence="10" type="ORF">PsYK624_018940</name>
</gene>
<dbReference type="GO" id="GO:0030170">
    <property type="term" value="F:pyridoxal phosphate binding"/>
    <property type="evidence" value="ECO:0007669"/>
    <property type="project" value="TreeGrafter"/>
</dbReference>
<dbReference type="EC" id="1.4.4.2" evidence="7"/>
<dbReference type="GO" id="GO:0016594">
    <property type="term" value="F:glycine binding"/>
    <property type="evidence" value="ECO:0007669"/>
    <property type="project" value="TreeGrafter"/>
</dbReference>
<dbReference type="InterPro" id="IPR049315">
    <property type="entry name" value="GDC-P_N"/>
</dbReference>
<dbReference type="GO" id="GO:0005739">
    <property type="term" value="C:mitochondrion"/>
    <property type="evidence" value="ECO:0007669"/>
    <property type="project" value="UniProtKB-SubCell"/>
</dbReference>
<dbReference type="GO" id="GO:0019464">
    <property type="term" value="P:glycine decarboxylation via glycine cleavage system"/>
    <property type="evidence" value="ECO:0007669"/>
    <property type="project" value="TreeGrafter"/>
</dbReference>
<dbReference type="EMBL" id="BPQB01000003">
    <property type="protein sequence ID" value="GJE85815.1"/>
    <property type="molecule type" value="Genomic_DNA"/>
</dbReference>
<dbReference type="Gene3D" id="3.40.640.10">
    <property type="entry name" value="Type I PLP-dependent aspartate aminotransferase-like (Major domain)"/>
    <property type="match status" value="2"/>
</dbReference>
<protein>
    <recommendedName>
        <fullName evidence="7">Glycine cleavage system P protein</fullName>
        <ecNumber evidence="7">1.4.4.2</ecNumber>
    </recommendedName>
</protein>
<comment type="catalytic activity">
    <reaction evidence="5 7">
        <text>N(6)-[(R)-lipoyl]-L-lysyl-[glycine-cleavage complex H protein] + glycine + H(+) = N(6)-[(R)-S(8)-aminomethyldihydrolipoyl]-L-lysyl-[glycine-cleavage complex H protein] + CO2</text>
        <dbReference type="Rhea" id="RHEA:24304"/>
        <dbReference type="Rhea" id="RHEA-COMP:10494"/>
        <dbReference type="Rhea" id="RHEA-COMP:10495"/>
        <dbReference type="ChEBI" id="CHEBI:15378"/>
        <dbReference type="ChEBI" id="CHEBI:16526"/>
        <dbReference type="ChEBI" id="CHEBI:57305"/>
        <dbReference type="ChEBI" id="CHEBI:83099"/>
        <dbReference type="ChEBI" id="CHEBI:83143"/>
        <dbReference type="EC" id="1.4.4.2"/>
    </reaction>
</comment>
<evidence type="ECO:0000313" key="11">
    <source>
        <dbReference type="Proteomes" id="UP000703269"/>
    </source>
</evidence>
<dbReference type="GO" id="GO:0005960">
    <property type="term" value="C:glycine cleavage complex"/>
    <property type="evidence" value="ECO:0007669"/>
    <property type="project" value="TreeGrafter"/>
</dbReference>
<dbReference type="InterPro" id="IPR015422">
    <property type="entry name" value="PyrdxlP-dep_Trfase_small"/>
</dbReference>
<feature type="domain" description="Glycine cleavage system P-protein N-terminal" evidence="8">
    <location>
        <begin position="52"/>
        <end position="484"/>
    </location>
</feature>
<comment type="cofactor">
    <cofactor evidence="1 6 7">
        <name>pyridoxal 5'-phosphate</name>
        <dbReference type="ChEBI" id="CHEBI:597326"/>
    </cofactor>
</comment>
<dbReference type="Pfam" id="PF02347">
    <property type="entry name" value="GDC-P"/>
    <property type="match status" value="2"/>
</dbReference>
<comment type="similarity">
    <text evidence="2 7">Belongs to the GcvP family.</text>
</comment>
<dbReference type="Pfam" id="PF21478">
    <property type="entry name" value="GcvP2_C"/>
    <property type="match status" value="1"/>
</dbReference>
<evidence type="ECO:0000313" key="10">
    <source>
        <dbReference type="EMBL" id="GJE85815.1"/>
    </source>
</evidence>
<feature type="domain" description="Glycine cleavage system P-protein N-terminal" evidence="8">
    <location>
        <begin position="505"/>
        <end position="779"/>
    </location>
</feature>
<evidence type="ECO:0000256" key="5">
    <source>
        <dbReference type="ARBA" id="ARBA00049026"/>
    </source>
</evidence>
<dbReference type="PANTHER" id="PTHR11773">
    <property type="entry name" value="GLYCINE DEHYDROGENASE, DECARBOXYLATING"/>
    <property type="match status" value="1"/>
</dbReference>
<feature type="modified residue" description="N6-(pyridoxal phosphate)lysine" evidence="6">
    <location>
        <position position="751"/>
    </location>
</feature>
<feature type="domain" description="Glycine dehydrogenase C-terminal" evidence="9">
    <location>
        <begin position="823"/>
        <end position="944"/>
    </location>
</feature>
<dbReference type="AlphaFoldDB" id="A0A9P3G160"/>
<dbReference type="InterPro" id="IPR003437">
    <property type="entry name" value="GcvP"/>
</dbReference>
<keyword evidence="11" id="KW-1185">Reference proteome</keyword>
<dbReference type="NCBIfam" id="TIGR00461">
    <property type="entry name" value="gcvP"/>
    <property type="match status" value="1"/>
</dbReference>
<dbReference type="InterPro" id="IPR015421">
    <property type="entry name" value="PyrdxlP-dep_Trfase_major"/>
</dbReference>
<reference evidence="10 11" key="1">
    <citation type="submission" date="2021-08" db="EMBL/GenBank/DDBJ databases">
        <title>Draft Genome Sequence of Phanerochaete sordida strain YK-624.</title>
        <authorList>
            <person name="Mori T."/>
            <person name="Dohra H."/>
            <person name="Suzuki T."/>
            <person name="Kawagishi H."/>
            <person name="Hirai H."/>
        </authorList>
    </citation>
    <scope>NUCLEOTIDE SEQUENCE [LARGE SCALE GENOMIC DNA]</scope>
    <source>
        <strain evidence="10 11">YK-624</strain>
    </source>
</reference>
<evidence type="ECO:0000256" key="7">
    <source>
        <dbReference type="RuleBase" id="RU364056"/>
    </source>
</evidence>
<dbReference type="PANTHER" id="PTHR11773:SF1">
    <property type="entry name" value="GLYCINE DEHYDROGENASE (DECARBOXYLATING), MITOCHONDRIAL"/>
    <property type="match status" value="1"/>
</dbReference>
<comment type="subunit">
    <text evidence="7">The glycine cleavage system is composed of four proteins: P, T, L and H.</text>
</comment>
<dbReference type="CDD" id="cd00613">
    <property type="entry name" value="GDC-P"/>
    <property type="match status" value="1"/>
</dbReference>
<dbReference type="Gene3D" id="3.90.1150.10">
    <property type="entry name" value="Aspartate Aminotransferase, domain 1"/>
    <property type="match status" value="2"/>
</dbReference>
<dbReference type="NCBIfam" id="NF003346">
    <property type="entry name" value="PRK04366.1"/>
    <property type="match status" value="1"/>
</dbReference>
<keyword evidence="7" id="KW-0809">Transit peptide</keyword>
<dbReference type="FunFam" id="3.40.640.10:FF:000005">
    <property type="entry name" value="Glycine dehydrogenase (decarboxylating), mitochondrial"/>
    <property type="match status" value="1"/>
</dbReference>
<keyword evidence="4 7" id="KW-0560">Oxidoreductase</keyword>
<keyword evidence="3 6" id="KW-0663">Pyridoxal phosphate</keyword>
<evidence type="ECO:0000256" key="2">
    <source>
        <dbReference type="ARBA" id="ARBA00010756"/>
    </source>
</evidence>
<evidence type="ECO:0000259" key="9">
    <source>
        <dbReference type="Pfam" id="PF21478"/>
    </source>
</evidence>
<sequence>MAVRRVPVLLPRRVLARGARPLAAFASRTPARGLATAKAPPSLFASLDTFTNRHIGPEDSEVQHMLKQLGYDSVEAFVADTVPPKIRVAENDISDESIPSLSESQLHNRARELAKANKPVKSYIGMGYHNAVVPPVILRNIMESPAWYTPYTPYQPEIAQGRLESLVNYQTMIMSMTAMDIANASLLDESTAAAEGMVLAFANSKKRTFVVDSGVLPQTLAVLQTRAKGFGIKIVTGDASAVLKDEAVRADLCGVLVQYPDVNGSIKDFGALAQEVHGLKALVVCATDLLALTMLKPPGEWGADVVVGNSARFGVPAGYGGPHGAFFACIDSLKRKMPGRLIGLSRDTQGKPAYRLALQTREQHIRREKATSNICTAQALLANMAAMYAVYHGPEGLKRIAGKVHALTQVLKVLVERLGYTVINADFFDTLTVDVTGSAKNASAVHDAALAAGVNLRRIDDKLVGLTLDESVGIEEVIKLANVFATAASKPAVSPLQLPPIESAAIPSSLQRTSQFLPHPVFNAHHSETQMLRYIYHLQSKDLGLEHAMIPLGSCTMKLNSTSSMIPLTFPEFSNVHPFAPKDQVDGYLEIIKELEEDLCKITGFHACSLQPNSGAAGEYAGLSVIRAYHESRGEGHRDICLIPVSAHGTNPASAVMAGLKVVPVKSLADGSLDLEDLKAKATKHKDNLAAFMITYPSTFGVFEDGVTDACSIIHENGGQVYLDGANLNAQIGLTNPAKCGGDVCHMNLHKTFAIPHGGGGPGVGPICVAEHLAPFLPTHPVVPVGGDKAINAVSGAQYGSASILLISWAYIKMLGGTGLSDSTKAALLNANYMAHRLKDHYSLRCKNKNGRVAHELLIDLSEFDRAAGLKVTDFAKRLQDYGFHPPTCSWPISTCMLIEPTESESLEEIDRFCDAMIAIRREAEDVITGKQPKDNNILRNAPHPIHILTQTDAEWNRPYSREKAAYPVPWLREHKFWPTVSRIDDAYGDLNLICDCPTVEETASHSA</sequence>
<comment type="caution">
    <text evidence="10">The sequence shown here is derived from an EMBL/GenBank/DDBJ whole genome shotgun (WGS) entry which is preliminary data.</text>
</comment>
<comment type="function">
    <text evidence="7">The glycine cleavage system catalyzes the degradation of glycine.</text>
</comment>
<evidence type="ECO:0000259" key="8">
    <source>
        <dbReference type="Pfam" id="PF02347"/>
    </source>
</evidence>
<evidence type="ECO:0000256" key="4">
    <source>
        <dbReference type="ARBA" id="ARBA00023002"/>
    </source>
</evidence>
<dbReference type="InterPro" id="IPR015424">
    <property type="entry name" value="PyrdxlP-dep_Trfase"/>
</dbReference>
<dbReference type="Proteomes" id="UP000703269">
    <property type="component" value="Unassembled WGS sequence"/>
</dbReference>
<dbReference type="OrthoDB" id="6537869at2759"/>
<name>A0A9P3G160_9APHY</name>
<accession>A0A9P3G160</accession>
<dbReference type="FunFam" id="3.40.640.10:FF:000007">
    <property type="entry name" value="glycine dehydrogenase (Decarboxylating), mitochondrial"/>
    <property type="match status" value="1"/>
</dbReference>
<organism evidence="10 11">
    <name type="scientific">Phanerochaete sordida</name>
    <dbReference type="NCBI Taxonomy" id="48140"/>
    <lineage>
        <taxon>Eukaryota</taxon>
        <taxon>Fungi</taxon>
        <taxon>Dikarya</taxon>
        <taxon>Basidiomycota</taxon>
        <taxon>Agaricomycotina</taxon>
        <taxon>Agaricomycetes</taxon>
        <taxon>Polyporales</taxon>
        <taxon>Phanerochaetaceae</taxon>
        <taxon>Phanerochaete</taxon>
    </lineage>
</organism>
<evidence type="ECO:0000256" key="6">
    <source>
        <dbReference type="PIRSR" id="PIRSR603437-50"/>
    </source>
</evidence>
<comment type="subcellular location">
    <subcellularLocation>
        <location evidence="7">Mitochondrion</location>
    </subcellularLocation>
</comment>
<dbReference type="SUPFAM" id="SSF53383">
    <property type="entry name" value="PLP-dependent transferases"/>
    <property type="match status" value="2"/>
</dbReference>